<dbReference type="EMBL" id="LAZR01015223">
    <property type="protein sequence ID" value="KKM14129.1"/>
    <property type="molecule type" value="Genomic_DNA"/>
</dbReference>
<feature type="non-terminal residue" evidence="1">
    <location>
        <position position="1"/>
    </location>
</feature>
<name>A0A0F9I392_9ZZZZ</name>
<protein>
    <submittedName>
        <fullName evidence="1">Uncharacterized protein</fullName>
    </submittedName>
</protein>
<organism evidence="1">
    <name type="scientific">marine sediment metagenome</name>
    <dbReference type="NCBI Taxonomy" id="412755"/>
    <lineage>
        <taxon>unclassified sequences</taxon>
        <taxon>metagenomes</taxon>
        <taxon>ecological metagenomes</taxon>
    </lineage>
</organism>
<reference evidence="1" key="1">
    <citation type="journal article" date="2015" name="Nature">
        <title>Complex archaea that bridge the gap between prokaryotes and eukaryotes.</title>
        <authorList>
            <person name="Spang A."/>
            <person name="Saw J.H."/>
            <person name="Jorgensen S.L."/>
            <person name="Zaremba-Niedzwiedzka K."/>
            <person name="Martijn J."/>
            <person name="Lind A.E."/>
            <person name="van Eijk R."/>
            <person name="Schleper C."/>
            <person name="Guy L."/>
            <person name="Ettema T.J."/>
        </authorList>
    </citation>
    <scope>NUCLEOTIDE SEQUENCE</scope>
</reference>
<accession>A0A0F9I392</accession>
<comment type="caution">
    <text evidence="1">The sequence shown here is derived from an EMBL/GenBank/DDBJ whole genome shotgun (WGS) entry which is preliminary data.</text>
</comment>
<gene>
    <name evidence="1" type="ORF">LCGC14_1709320</name>
</gene>
<dbReference type="AlphaFoldDB" id="A0A0F9I392"/>
<evidence type="ECO:0000313" key="1">
    <source>
        <dbReference type="EMBL" id="KKM14129.1"/>
    </source>
</evidence>
<sequence length="42" mass="5006">SSTELRELKNEFEEGVLQEFTTSYSVMLYDIFDELRDTVEKL</sequence>
<proteinExistence type="predicted"/>